<reference evidence="1 2" key="1">
    <citation type="submission" date="2017-12" db="EMBL/GenBank/DDBJ databases">
        <title>Hemimetabolous genomes reveal molecular basis of termite eusociality.</title>
        <authorList>
            <person name="Harrison M.C."/>
            <person name="Jongepier E."/>
            <person name="Robertson H.M."/>
            <person name="Arning N."/>
            <person name="Bitard-Feildel T."/>
            <person name="Chao H."/>
            <person name="Childers C.P."/>
            <person name="Dinh H."/>
            <person name="Doddapaneni H."/>
            <person name="Dugan S."/>
            <person name="Gowin J."/>
            <person name="Greiner C."/>
            <person name="Han Y."/>
            <person name="Hu H."/>
            <person name="Hughes D.S.T."/>
            <person name="Huylmans A.-K."/>
            <person name="Kemena C."/>
            <person name="Kremer L.P.M."/>
            <person name="Lee S.L."/>
            <person name="Lopez-Ezquerra A."/>
            <person name="Mallet L."/>
            <person name="Monroy-Kuhn J.M."/>
            <person name="Moser A."/>
            <person name="Murali S.C."/>
            <person name="Muzny D.M."/>
            <person name="Otani S."/>
            <person name="Piulachs M.-D."/>
            <person name="Poelchau M."/>
            <person name="Qu J."/>
            <person name="Schaub F."/>
            <person name="Wada-Katsumata A."/>
            <person name="Worley K.C."/>
            <person name="Xie Q."/>
            <person name="Ylla G."/>
            <person name="Poulsen M."/>
            <person name="Gibbs R.A."/>
            <person name="Schal C."/>
            <person name="Richards S."/>
            <person name="Belles X."/>
            <person name="Korb J."/>
            <person name="Bornberg-Bauer E."/>
        </authorList>
    </citation>
    <scope>NUCLEOTIDE SEQUENCE [LARGE SCALE GENOMIC DNA]</scope>
    <source>
        <tissue evidence="1">Whole body</tissue>
    </source>
</reference>
<dbReference type="EMBL" id="NEVH01005904">
    <property type="protein sequence ID" value="PNF38192.1"/>
    <property type="molecule type" value="Genomic_DNA"/>
</dbReference>
<protein>
    <submittedName>
        <fullName evidence="1">Uncharacterized protein</fullName>
    </submittedName>
</protein>
<evidence type="ECO:0000313" key="2">
    <source>
        <dbReference type="Proteomes" id="UP000235965"/>
    </source>
</evidence>
<organism evidence="1 2">
    <name type="scientific">Cryptotermes secundus</name>
    <dbReference type="NCBI Taxonomy" id="105785"/>
    <lineage>
        <taxon>Eukaryota</taxon>
        <taxon>Metazoa</taxon>
        <taxon>Ecdysozoa</taxon>
        <taxon>Arthropoda</taxon>
        <taxon>Hexapoda</taxon>
        <taxon>Insecta</taxon>
        <taxon>Pterygota</taxon>
        <taxon>Neoptera</taxon>
        <taxon>Polyneoptera</taxon>
        <taxon>Dictyoptera</taxon>
        <taxon>Blattodea</taxon>
        <taxon>Blattoidea</taxon>
        <taxon>Termitoidae</taxon>
        <taxon>Kalotermitidae</taxon>
        <taxon>Cryptotermitinae</taxon>
        <taxon>Cryptotermes</taxon>
    </lineage>
</organism>
<keyword evidence="2" id="KW-1185">Reference proteome</keyword>
<comment type="caution">
    <text evidence="1">The sequence shown here is derived from an EMBL/GenBank/DDBJ whole genome shotgun (WGS) entry which is preliminary data.</text>
</comment>
<name>A0A2J7RBJ4_9NEOP</name>
<accession>A0A2J7RBJ4</accession>
<dbReference type="Proteomes" id="UP000235965">
    <property type="component" value="Unassembled WGS sequence"/>
</dbReference>
<proteinExistence type="predicted"/>
<evidence type="ECO:0000313" key="1">
    <source>
        <dbReference type="EMBL" id="PNF38192.1"/>
    </source>
</evidence>
<dbReference type="AlphaFoldDB" id="A0A2J7RBJ4"/>
<gene>
    <name evidence="1" type="ORF">B7P43_G14239</name>
</gene>
<sequence>MKINLKNLYEYDRSTVPGGSHTQVNSLYFIGWIMANEDRALLDKRYTYWQSVSDGHCTSFRDNVCRNKL</sequence>
<dbReference type="InParanoid" id="A0A2J7RBJ4"/>